<dbReference type="EMBL" id="SNYR01000002">
    <property type="protein sequence ID" value="TDQ63729.1"/>
    <property type="molecule type" value="Genomic_DNA"/>
</dbReference>
<evidence type="ECO:0000313" key="3">
    <source>
        <dbReference type="EMBL" id="TDQ63729.1"/>
    </source>
</evidence>
<evidence type="ECO:0000313" key="4">
    <source>
        <dbReference type="Proteomes" id="UP000295391"/>
    </source>
</evidence>
<dbReference type="Proteomes" id="UP000295391">
    <property type="component" value="Unassembled WGS sequence"/>
</dbReference>
<feature type="signal peptide" evidence="1">
    <location>
        <begin position="1"/>
        <end position="23"/>
    </location>
</feature>
<sequence length="165" mass="18379">MNKLIALFVAGSLAVAAPISANAQEITPEHLETAQKYVELTDTGKVYEVSLLNSIRRVAQALTRQSPESSETIATTARDVAQEYIDAGNPLYAQFARIYAIRFTPEELSEILAFYESDTGKKLLENNVGINRDLKAAVEVWENNFLIEYERKVKAALKEKGIELN</sequence>
<comment type="caution">
    <text evidence="3">The sequence shown here is derived from an EMBL/GenBank/DDBJ whole genome shotgun (WGS) entry which is preliminary data.</text>
</comment>
<accession>A0A4R6VJD3</accession>
<keyword evidence="4" id="KW-1185">Reference proteome</keyword>
<feature type="domain" description="DUF2059" evidence="2">
    <location>
        <begin position="93"/>
        <end position="141"/>
    </location>
</feature>
<dbReference type="InterPro" id="IPR018637">
    <property type="entry name" value="DUF2059"/>
</dbReference>
<evidence type="ECO:0000256" key="1">
    <source>
        <dbReference type="SAM" id="SignalP"/>
    </source>
</evidence>
<gene>
    <name evidence="3" type="ORF">ATL17_1737</name>
</gene>
<evidence type="ECO:0000259" key="2">
    <source>
        <dbReference type="Pfam" id="PF09832"/>
    </source>
</evidence>
<dbReference type="Pfam" id="PF09832">
    <property type="entry name" value="DUF2059"/>
    <property type="match status" value="1"/>
</dbReference>
<dbReference type="AlphaFoldDB" id="A0A4R6VJD3"/>
<feature type="chain" id="PRO_5020483653" description="DUF2059 domain-containing protein" evidence="1">
    <location>
        <begin position="24"/>
        <end position="165"/>
    </location>
</feature>
<dbReference type="OrthoDB" id="5327699at2"/>
<organism evidence="3 4">
    <name type="scientific">Maritalea mobilis</name>
    <dbReference type="NCBI Taxonomy" id="483324"/>
    <lineage>
        <taxon>Bacteria</taxon>
        <taxon>Pseudomonadati</taxon>
        <taxon>Pseudomonadota</taxon>
        <taxon>Alphaproteobacteria</taxon>
        <taxon>Hyphomicrobiales</taxon>
        <taxon>Devosiaceae</taxon>
        <taxon>Maritalea</taxon>
    </lineage>
</organism>
<reference evidence="3 4" key="1">
    <citation type="submission" date="2019-03" db="EMBL/GenBank/DDBJ databases">
        <title>Genomic Encyclopedia of Type Strains, Phase III (KMG-III): the genomes of soil and plant-associated and newly described type strains.</title>
        <authorList>
            <person name="Whitman W."/>
        </authorList>
    </citation>
    <scope>NUCLEOTIDE SEQUENCE [LARGE SCALE GENOMIC DNA]</scope>
    <source>
        <strain evidence="3 4">CGMCC 1.7002</strain>
    </source>
</reference>
<keyword evidence="1" id="KW-0732">Signal</keyword>
<name>A0A4R6VJD3_9HYPH</name>
<dbReference type="RefSeq" id="WP_133572392.1">
    <property type="nucleotide sequence ID" value="NZ_SNYR01000002.1"/>
</dbReference>
<protein>
    <recommendedName>
        <fullName evidence="2">DUF2059 domain-containing protein</fullName>
    </recommendedName>
</protein>
<proteinExistence type="predicted"/>